<dbReference type="Proteomes" id="UP000195305">
    <property type="component" value="Unassembled WGS sequence"/>
</dbReference>
<feature type="transmembrane region" description="Helical" evidence="1">
    <location>
        <begin position="78"/>
        <end position="98"/>
    </location>
</feature>
<feature type="transmembrane region" description="Helical" evidence="1">
    <location>
        <begin position="7"/>
        <end position="25"/>
    </location>
</feature>
<keyword evidence="1" id="KW-0472">Membrane</keyword>
<feature type="transmembrane region" description="Helical" evidence="1">
    <location>
        <begin position="55"/>
        <end position="72"/>
    </location>
</feature>
<reference evidence="3 4" key="1">
    <citation type="journal article" date="2018" name="BMC Genomics">
        <title>Whole genome sequencing and function prediction of 133 gut anaerobes isolated from chicken caecum in pure cultures.</title>
        <authorList>
            <person name="Medvecky M."/>
            <person name="Cejkova D."/>
            <person name="Polansky O."/>
            <person name="Karasova D."/>
            <person name="Kubasova T."/>
            <person name="Cizek A."/>
            <person name="Rychlik I."/>
        </authorList>
    </citation>
    <scope>NUCLEOTIDE SEQUENCE [LARGE SCALE GENOMIC DNA]</scope>
    <source>
        <strain evidence="3 4">An13</strain>
    </source>
</reference>
<evidence type="ECO:0000256" key="1">
    <source>
        <dbReference type="SAM" id="Phobius"/>
    </source>
</evidence>
<feature type="transmembrane region" description="Helical" evidence="1">
    <location>
        <begin position="31"/>
        <end position="48"/>
    </location>
</feature>
<name>A0A1Y4STW3_9FIRM</name>
<proteinExistence type="predicted"/>
<dbReference type="EMBL" id="NFLJ01000040">
    <property type="protein sequence ID" value="OUQ32860.1"/>
    <property type="molecule type" value="Genomic_DNA"/>
</dbReference>
<comment type="caution">
    <text evidence="3">The sequence shown here is derived from an EMBL/GenBank/DDBJ whole genome shotgun (WGS) entry which is preliminary data.</text>
</comment>
<sequence length="227" mass="26311">MKKNRIFWGVLFIALAVFLIISQLGILDIHISIWTLILTIFFGVSAFWSLFHKEVTGFLFSIAFLIIIYDKPLGLEAITPWTVLLAALLASIGWHFLFPSSKKHSRHFQNINQKTMQETNISIEENMSSCIRYIDSQEIENVSITNRAGVVKVYFHQADMKYQNIDFHLYVTCGMLELYIPRTWKVIDDTDNLFSHVSIEEMNSDLIEHCITLKGKVHFSEIKISYL</sequence>
<keyword evidence="4" id="KW-1185">Reference proteome</keyword>
<dbReference type="InterPro" id="IPR054331">
    <property type="entry name" value="LiaF_TM"/>
</dbReference>
<keyword evidence="1" id="KW-1133">Transmembrane helix</keyword>
<evidence type="ECO:0000313" key="3">
    <source>
        <dbReference type="EMBL" id="OUQ32860.1"/>
    </source>
</evidence>
<dbReference type="AlphaFoldDB" id="A0A1Y4STW3"/>
<organism evidence="3 4">
    <name type="scientific">Massilimicrobiota timonensis</name>
    <dbReference type="NCBI Taxonomy" id="1776392"/>
    <lineage>
        <taxon>Bacteria</taxon>
        <taxon>Bacillati</taxon>
        <taxon>Bacillota</taxon>
        <taxon>Erysipelotrichia</taxon>
        <taxon>Erysipelotrichales</taxon>
        <taxon>Erysipelotrichaceae</taxon>
        <taxon>Massilimicrobiota</taxon>
    </lineage>
</organism>
<protein>
    <recommendedName>
        <fullName evidence="2">LiaF transmembrane domain-containing protein</fullName>
    </recommendedName>
</protein>
<evidence type="ECO:0000313" key="4">
    <source>
        <dbReference type="Proteomes" id="UP000195305"/>
    </source>
</evidence>
<dbReference type="OrthoDB" id="2249781at2"/>
<keyword evidence="1" id="KW-0812">Transmembrane</keyword>
<accession>A0A1Y4STW3</accession>
<dbReference type="Pfam" id="PF22570">
    <property type="entry name" value="LiaF-TM"/>
    <property type="match status" value="1"/>
</dbReference>
<dbReference type="RefSeq" id="WP_087359517.1">
    <property type="nucleotide sequence ID" value="NZ_AP031415.1"/>
</dbReference>
<feature type="domain" description="LiaF transmembrane" evidence="2">
    <location>
        <begin position="7"/>
        <end position="103"/>
    </location>
</feature>
<gene>
    <name evidence="3" type="ORF">B5E75_11935</name>
</gene>
<evidence type="ECO:0000259" key="2">
    <source>
        <dbReference type="Pfam" id="PF22570"/>
    </source>
</evidence>